<evidence type="ECO:0000313" key="1">
    <source>
        <dbReference type="EMBL" id="GAM56227.1"/>
    </source>
</evidence>
<reference evidence="1 2" key="2">
    <citation type="submission" date="2015-01" db="EMBL/GenBank/DDBJ databases">
        <authorList>
            <consortium name="NBRP consortium"/>
            <person name="Sawabe T."/>
            <person name="Meirelles P."/>
            <person name="Feng G."/>
            <person name="Sayaka M."/>
            <person name="Hattori M."/>
            <person name="Ohkuma M."/>
        </authorList>
    </citation>
    <scope>NUCLEOTIDE SEQUENCE [LARGE SCALE GENOMIC DNA]</scope>
    <source>
        <strain evidence="2">JCM 19231</strain>
    </source>
</reference>
<evidence type="ECO:0000313" key="2">
    <source>
        <dbReference type="Proteomes" id="UP000031671"/>
    </source>
</evidence>
<dbReference type="Gene3D" id="1.20.1270.340">
    <property type="match status" value="1"/>
</dbReference>
<gene>
    <name evidence="1" type="ORF">JCM19231_856</name>
</gene>
<dbReference type="Pfam" id="PF07445">
    <property type="entry name" value="PriC"/>
    <property type="match status" value="1"/>
</dbReference>
<dbReference type="InterPro" id="IPR038338">
    <property type="entry name" value="PriC_sf"/>
</dbReference>
<comment type="caution">
    <text evidence="1">The sequence shown here is derived from an EMBL/GenBank/DDBJ whole genome shotgun (WGS) entry which is preliminary data.</text>
</comment>
<dbReference type="Proteomes" id="UP000031671">
    <property type="component" value="Unassembled WGS sequence"/>
</dbReference>
<keyword evidence="2" id="KW-1185">Reference proteome</keyword>
<accession>A0A0B8NVA6</accession>
<protein>
    <submittedName>
        <fullName evidence="1">Primosomal replication protein N prime prime</fullName>
    </submittedName>
</protein>
<dbReference type="AlphaFoldDB" id="A0A0B8NVA6"/>
<reference evidence="1 2" key="1">
    <citation type="submission" date="2015-01" db="EMBL/GenBank/DDBJ databases">
        <title>Vibrio sp. C1 JCM 19231 whole genome shotgun sequence.</title>
        <authorList>
            <person name="Sawabe T."/>
            <person name="Meirelles P."/>
            <person name="Feng G."/>
            <person name="Sayaka M."/>
            <person name="Hattori M."/>
            <person name="Ohkuma M."/>
        </authorList>
    </citation>
    <scope>NUCLEOTIDE SEQUENCE [LARGE SCALE GENOMIC DNA]</scope>
    <source>
        <strain evidence="2">JCM 19231</strain>
    </source>
</reference>
<sequence length="72" mass="8351">MASFSELKQKLEQMKFDAAHLDRQRGEHHLPLFDSSLFTCRSRLLTPCVEEATATFSAIEREQQQKLLTAQR</sequence>
<dbReference type="InterPro" id="IPR010890">
    <property type="entry name" value="PriC"/>
</dbReference>
<proteinExistence type="predicted"/>
<organism evidence="1 2">
    <name type="scientific">Vibrio ishigakensis</name>
    <dbReference type="NCBI Taxonomy" id="1481914"/>
    <lineage>
        <taxon>Bacteria</taxon>
        <taxon>Pseudomonadati</taxon>
        <taxon>Pseudomonadota</taxon>
        <taxon>Gammaproteobacteria</taxon>
        <taxon>Vibrionales</taxon>
        <taxon>Vibrionaceae</taxon>
        <taxon>Vibrio</taxon>
    </lineage>
</organism>
<dbReference type="EMBL" id="BBRZ01000025">
    <property type="protein sequence ID" value="GAM56227.1"/>
    <property type="molecule type" value="Genomic_DNA"/>
</dbReference>
<name>A0A0B8NVA6_9VIBR</name>